<reference evidence="1 2" key="1">
    <citation type="journal article" date="2009" name="J. Bacteriol.">
        <title>Complete and draft genome sequences of six members of the Aquificales.</title>
        <authorList>
            <person name="Reysenbach A.L."/>
            <person name="Hamamura N."/>
            <person name="Podar M."/>
            <person name="Griffiths E."/>
            <person name="Ferreira S."/>
            <person name="Hochstein R."/>
            <person name="Heidelberg J."/>
            <person name="Johnson J."/>
            <person name="Mead D."/>
            <person name="Pohorille A."/>
            <person name="Sarmiento M."/>
            <person name="Schweighofer K."/>
            <person name="Seshadri R."/>
            <person name="Voytek M.A."/>
        </authorList>
    </citation>
    <scope>NUCLEOTIDE SEQUENCE [LARGE SCALE GENOMIC DNA]</scope>
    <source>
        <strain evidence="2">DSM 14350 / EX-H1</strain>
    </source>
</reference>
<keyword evidence="2" id="KW-1185">Reference proteome</keyword>
<evidence type="ECO:0000313" key="1">
    <source>
        <dbReference type="EMBL" id="ACO03730.1"/>
    </source>
</evidence>
<gene>
    <name evidence="1" type="ordered locus">PERMA_0950</name>
</gene>
<sequence>MLRIFFIFTLIFSVSYAFQIPFKWGSGSSDIKGIEIYKRCDGLEVYIKDRIKGYSADRVLLYFYNGKLYKVSIRYSSFYDFLGDIKSITGRAEVYFFSIQRYEVDGTVVKIIHTPFSNRIDFINSIYEKRAGLIERCLTK</sequence>
<dbReference type="Proteomes" id="UP000001366">
    <property type="component" value="Chromosome"/>
</dbReference>
<dbReference type="PaxDb" id="123214-PERMA_0950"/>
<protein>
    <submittedName>
        <fullName evidence="1">Uncharacterized protein</fullName>
    </submittedName>
</protein>
<dbReference type="AlphaFoldDB" id="C0QPZ1"/>
<dbReference type="RefSeq" id="WP_012675969.1">
    <property type="nucleotide sequence ID" value="NC_012440.1"/>
</dbReference>
<accession>C0QPZ1</accession>
<dbReference type="KEGG" id="pmx:PERMA_0950"/>
<name>C0QPZ1_PERMH</name>
<proteinExistence type="predicted"/>
<evidence type="ECO:0000313" key="2">
    <source>
        <dbReference type="Proteomes" id="UP000001366"/>
    </source>
</evidence>
<dbReference type="EMBL" id="CP001230">
    <property type="protein sequence ID" value="ACO03730.1"/>
    <property type="molecule type" value="Genomic_DNA"/>
</dbReference>
<organism evidence="1 2">
    <name type="scientific">Persephonella marina (strain DSM 14350 / EX-H1)</name>
    <dbReference type="NCBI Taxonomy" id="123214"/>
    <lineage>
        <taxon>Bacteria</taxon>
        <taxon>Pseudomonadati</taxon>
        <taxon>Aquificota</taxon>
        <taxon>Aquificia</taxon>
        <taxon>Aquificales</taxon>
        <taxon>Hydrogenothermaceae</taxon>
        <taxon>Persephonella</taxon>
    </lineage>
</organism>
<dbReference type="HOGENOM" id="CLU_1833316_0_0_0"/>